<dbReference type="EMBL" id="AUWU02000007">
    <property type="protein sequence ID" value="KAH0571407.1"/>
    <property type="molecule type" value="Genomic_DNA"/>
</dbReference>
<feature type="repeat" description="Pumilio" evidence="2">
    <location>
        <begin position="306"/>
        <end position="345"/>
    </location>
</feature>
<evidence type="ECO:0000313" key="6">
    <source>
        <dbReference type="Proteomes" id="UP000018208"/>
    </source>
</evidence>
<dbReference type="InterPro" id="IPR011989">
    <property type="entry name" value="ARM-like"/>
</dbReference>
<reference evidence="5" key="2">
    <citation type="submission" date="2020-12" db="EMBL/GenBank/DDBJ databases">
        <title>New Spironucleus salmonicida genome in near-complete chromosomes.</title>
        <authorList>
            <person name="Xu F."/>
            <person name="Kurt Z."/>
            <person name="Jimenez-Gonzalez A."/>
            <person name="Astvaldsson A."/>
            <person name="Andersson J.O."/>
            <person name="Svard S.G."/>
        </authorList>
    </citation>
    <scope>NUCLEOTIDE SEQUENCE</scope>
    <source>
        <strain evidence="5">ATCC 50377</strain>
    </source>
</reference>
<dbReference type="AlphaFoldDB" id="V6LS48"/>
<evidence type="ECO:0000256" key="2">
    <source>
        <dbReference type="PROSITE-ProRule" id="PRU00317"/>
    </source>
</evidence>
<evidence type="ECO:0000256" key="1">
    <source>
        <dbReference type="ARBA" id="ARBA00022737"/>
    </source>
</evidence>
<dbReference type="PROSITE" id="PS50302">
    <property type="entry name" value="PUM"/>
    <property type="match status" value="2"/>
</dbReference>
<dbReference type="GO" id="GO:0010608">
    <property type="term" value="P:post-transcriptional regulation of gene expression"/>
    <property type="evidence" value="ECO:0007669"/>
    <property type="project" value="TreeGrafter"/>
</dbReference>
<dbReference type="GO" id="GO:0005737">
    <property type="term" value="C:cytoplasm"/>
    <property type="evidence" value="ECO:0007669"/>
    <property type="project" value="TreeGrafter"/>
</dbReference>
<sequence length="362" mass="41228">MTNSPEDSPFIDFKPHDLLRESQISDNNLLSSTIAASPQIQRNQLLLSQDLDFQPNDNSNELFQQSLTQNFESYINNNGISLLQASNIISNLSTQQLLQIATHPIGNFTLQILLPFNTFAFVQLLESHIYQLSIHSHGTRVIQKLIEIAGVDTRKFIIFELQGKVKELIFSQNGNHCVGKIFDCFESNDAKFAIQECIEGFLSISRHCFGCCLMQKAIQLSNQLFVEFYQLAVQNAVVMVQDEFANFVYQCILENQNIFNHNLDVNQLIFPLIAHSRAFCMKKASSHVVEKIVVHASGQCLEQLVEFLTDNQEDLVKICSDKFGNYVIQKVLQKGMGKEKIRLVKNQLVGNQYARFILMQIE</sequence>
<dbReference type="Proteomes" id="UP000018208">
    <property type="component" value="Unassembled WGS sequence"/>
</dbReference>
<dbReference type="SMART" id="SM00025">
    <property type="entry name" value="Pumilio"/>
    <property type="match status" value="5"/>
</dbReference>
<accession>V6LS48</accession>
<evidence type="ECO:0000259" key="3">
    <source>
        <dbReference type="PROSITE" id="PS50303"/>
    </source>
</evidence>
<reference evidence="4 5" key="1">
    <citation type="journal article" date="2014" name="PLoS Genet.">
        <title>The Genome of Spironucleus salmonicida Highlights a Fish Pathogen Adapted to Fluctuating Environments.</title>
        <authorList>
            <person name="Xu F."/>
            <person name="Jerlstrom-Hultqvist J."/>
            <person name="Einarsson E."/>
            <person name="Astvaldsson A."/>
            <person name="Svard S.G."/>
            <person name="Andersson J.O."/>
        </authorList>
    </citation>
    <scope>NUCLEOTIDE SEQUENCE</scope>
    <source>
        <strain evidence="5">ATCC 50377</strain>
    </source>
</reference>
<proteinExistence type="predicted"/>
<dbReference type="EMBL" id="KI546073">
    <property type="protein sequence ID" value="EST46516.1"/>
    <property type="molecule type" value="Genomic_DNA"/>
</dbReference>
<dbReference type="Pfam" id="PF00806">
    <property type="entry name" value="PUF"/>
    <property type="match status" value="4"/>
</dbReference>
<dbReference type="InterPro" id="IPR033133">
    <property type="entry name" value="PUM-HD"/>
</dbReference>
<dbReference type="Gene3D" id="1.25.10.10">
    <property type="entry name" value="Leucine-rich Repeat Variant"/>
    <property type="match status" value="1"/>
</dbReference>
<dbReference type="PANTHER" id="PTHR12537:SF13">
    <property type="entry name" value="PUMILIO HOMOLOGY DOMAIN FAMILY MEMBER 4"/>
    <property type="match status" value="1"/>
</dbReference>
<dbReference type="PROSITE" id="PS50303">
    <property type="entry name" value="PUM_HD"/>
    <property type="match status" value="1"/>
</dbReference>
<evidence type="ECO:0000313" key="5">
    <source>
        <dbReference type="EMBL" id="KAH0571407.1"/>
    </source>
</evidence>
<dbReference type="VEuPathDB" id="GiardiaDB:SS50377_27708"/>
<keyword evidence="6" id="KW-1185">Reference proteome</keyword>
<protein>
    <submittedName>
        <fullName evidence="4">Pumilio-family RNA-binding protein</fullName>
    </submittedName>
</protein>
<gene>
    <name evidence="4" type="ORF">SS50377_13321</name>
    <name evidence="5" type="ORF">SS50377_27708</name>
</gene>
<keyword evidence="1" id="KW-0677">Repeat</keyword>
<evidence type="ECO:0000313" key="4">
    <source>
        <dbReference type="EMBL" id="EST46516.1"/>
    </source>
</evidence>
<dbReference type="InterPro" id="IPR001313">
    <property type="entry name" value="Pumilio_RNA-bd_rpt"/>
</dbReference>
<feature type="repeat" description="Pumilio" evidence="2">
    <location>
        <begin position="123"/>
        <end position="159"/>
    </location>
</feature>
<dbReference type="GO" id="GO:0003729">
    <property type="term" value="F:mRNA binding"/>
    <property type="evidence" value="ECO:0007669"/>
    <property type="project" value="TreeGrafter"/>
</dbReference>
<feature type="domain" description="PUM-HD" evidence="3">
    <location>
        <begin position="5"/>
        <end position="362"/>
    </location>
</feature>
<dbReference type="SUPFAM" id="SSF48371">
    <property type="entry name" value="ARM repeat"/>
    <property type="match status" value="1"/>
</dbReference>
<dbReference type="PANTHER" id="PTHR12537">
    <property type="entry name" value="RNA BINDING PROTEIN PUMILIO-RELATED"/>
    <property type="match status" value="1"/>
</dbReference>
<organism evidence="4">
    <name type="scientific">Spironucleus salmonicida</name>
    <dbReference type="NCBI Taxonomy" id="348837"/>
    <lineage>
        <taxon>Eukaryota</taxon>
        <taxon>Metamonada</taxon>
        <taxon>Diplomonadida</taxon>
        <taxon>Hexamitidae</taxon>
        <taxon>Hexamitinae</taxon>
        <taxon>Spironucleus</taxon>
    </lineage>
</organism>
<dbReference type="InterPro" id="IPR016024">
    <property type="entry name" value="ARM-type_fold"/>
</dbReference>
<dbReference type="OrthoDB" id="668540at2759"/>
<name>V6LS48_9EUKA</name>